<dbReference type="GO" id="GO:0016255">
    <property type="term" value="P:attachment of GPI anchor to protein"/>
    <property type="evidence" value="ECO:0007669"/>
    <property type="project" value="InterPro"/>
</dbReference>
<dbReference type="InterPro" id="IPR007245">
    <property type="entry name" value="PIG-T"/>
</dbReference>
<dbReference type="Pfam" id="PF04113">
    <property type="entry name" value="Gpi16"/>
    <property type="match status" value="2"/>
</dbReference>
<dbReference type="Proteomes" id="UP001209570">
    <property type="component" value="Unassembled WGS sequence"/>
</dbReference>
<feature type="signal peptide" evidence="2">
    <location>
        <begin position="1"/>
        <end position="18"/>
    </location>
</feature>
<name>A0AAD5MI44_PYTIN</name>
<comment type="caution">
    <text evidence="3">The sequence shown here is derived from an EMBL/GenBank/DDBJ whole genome shotgun (WGS) entry which is preliminary data.</text>
</comment>
<evidence type="ECO:0000313" key="3">
    <source>
        <dbReference type="EMBL" id="KAJ0408700.1"/>
    </source>
</evidence>
<feature type="chain" id="PRO_5042124387" description="GPI transamidase component" evidence="2">
    <location>
        <begin position="19"/>
        <end position="509"/>
    </location>
</feature>
<evidence type="ECO:0000256" key="1">
    <source>
        <dbReference type="SAM" id="Phobius"/>
    </source>
</evidence>
<gene>
    <name evidence="3" type="ORF">P43SY_001924</name>
</gene>
<evidence type="ECO:0008006" key="5">
    <source>
        <dbReference type="Google" id="ProtNLM"/>
    </source>
</evidence>
<dbReference type="PANTHER" id="PTHR12959:SF11">
    <property type="entry name" value="GPI TRANSAMIDASE COMPONENT PIG-T"/>
    <property type="match status" value="1"/>
</dbReference>
<dbReference type="PANTHER" id="PTHR12959">
    <property type="entry name" value="GPI TRANSAMIDASE COMPONENT PIG-T-RELATED"/>
    <property type="match status" value="1"/>
</dbReference>
<feature type="transmembrane region" description="Helical" evidence="1">
    <location>
        <begin position="472"/>
        <end position="492"/>
    </location>
</feature>
<proteinExistence type="predicted"/>
<keyword evidence="1" id="KW-0812">Transmembrane</keyword>
<keyword evidence="2" id="KW-0732">Signal</keyword>
<sequence length="509" mass="55444">MAMWIAMWTLMATAAATAAALHTEELRLRPLPHSNKALAHFHFATVDDASLSPLALRQVLTKYDVASLRLSFSVGRYSDERFGPASERGGGPWRRDALHAPFGARLDVELRGGSSPEERWKGVTSELGGIFSASLNQMDETTVVRPMSEAGALKMSASLAREELCTENLTPWLKMLPCRAHEGLGALVDPIKMLSGDYLMLSIDASRDANTSALSLHQRLTTVQTLQSKQQRWSLADLFVDASGSSVVRACPLASSSQVVTETEAAEVHTVDLKRAQGGLSLTDAWPTHGADASPGPARPAVAVHRYLTGHGQVHGGIAVLLENRHPRCAMDLVYHDVTPWYLRLYFHTLQTRLTSDSTGRVVQDASPPSVSFQPAELRGRPNQLQVAVRLPPQSTLTLSVQFDKAFVRLSEHPPDANRGFDVAPASAVFSPVTTDAACASAADLRLFTRELHSEPLLVALPTPDFSMPYNVITLSSTIIAFFVGTMLNTLLRKAPRFKRMLTEQPKAT</sequence>
<organism evidence="3 4">
    <name type="scientific">Pythium insidiosum</name>
    <name type="common">Pythiosis disease agent</name>
    <dbReference type="NCBI Taxonomy" id="114742"/>
    <lineage>
        <taxon>Eukaryota</taxon>
        <taxon>Sar</taxon>
        <taxon>Stramenopiles</taxon>
        <taxon>Oomycota</taxon>
        <taxon>Peronosporomycetes</taxon>
        <taxon>Pythiales</taxon>
        <taxon>Pythiaceae</taxon>
        <taxon>Pythium</taxon>
    </lineage>
</organism>
<dbReference type="AlphaFoldDB" id="A0AAD5MI44"/>
<protein>
    <recommendedName>
        <fullName evidence="5">GPI transamidase component</fullName>
    </recommendedName>
</protein>
<dbReference type="EMBL" id="JAKCXM010000009">
    <property type="protein sequence ID" value="KAJ0408700.1"/>
    <property type="molecule type" value="Genomic_DNA"/>
</dbReference>
<reference evidence="3" key="1">
    <citation type="submission" date="2021-12" db="EMBL/GenBank/DDBJ databases">
        <title>Prjna785345.</title>
        <authorList>
            <person name="Rujirawat T."/>
            <person name="Krajaejun T."/>
        </authorList>
    </citation>
    <scope>NUCLEOTIDE SEQUENCE</scope>
    <source>
        <strain evidence="3">Pi057C3</strain>
    </source>
</reference>
<evidence type="ECO:0000256" key="2">
    <source>
        <dbReference type="SAM" id="SignalP"/>
    </source>
</evidence>
<evidence type="ECO:0000313" key="4">
    <source>
        <dbReference type="Proteomes" id="UP001209570"/>
    </source>
</evidence>
<accession>A0AAD5MI44</accession>
<keyword evidence="1" id="KW-0472">Membrane</keyword>
<keyword evidence="1" id="KW-1133">Transmembrane helix</keyword>
<keyword evidence="4" id="KW-1185">Reference proteome</keyword>
<dbReference type="GO" id="GO:0042765">
    <property type="term" value="C:GPI-anchor transamidase complex"/>
    <property type="evidence" value="ECO:0007669"/>
    <property type="project" value="InterPro"/>
</dbReference>